<dbReference type="EMBL" id="UZAE01002090">
    <property type="protein sequence ID" value="VDN99378.1"/>
    <property type="molecule type" value="Genomic_DNA"/>
</dbReference>
<dbReference type="Proteomes" id="UP000278807">
    <property type="component" value="Unassembled WGS sequence"/>
</dbReference>
<protein>
    <submittedName>
        <fullName evidence="2">Uncharacterized protein</fullName>
    </submittedName>
</protein>
<evidence type="ECO:0000256" key="1">
    <source>
        <dbReference type="SAM" id="MobiDB-lite"/>
    </source>
</evidence>
<gene>
    <name evidence="2" type="ORF">HNAJ_LOCUS3519</name>
</gene>
<dbReference type="AlphaFoldDB" id="A0A3P7RZM9"/>
<feature type="compositionally biased region" description="Basic residues" evidence="1">
    <location>
        <begin position="35"/>
        <end position="45"/>
    </location>
</feature>
<name>A0A3P7RZM9_RODNA</name>
<feature type="region of interest" description="Disordered" evidence="1">
    <location>
        <begin position="35"/>
        <end position="70"/>
    </location>
</feature>
<evidence type="ECO:0000313" key="3">
    <source>
        <dbReference type="Proteomes" id="UP000278807"/>
    </source>
</evidence>
<evidence type="ECO:0000313" key="2">
    <source>
        <dbReference type="EMBL" id="VDN99378.1"/>
    </source>
</evidence>
<accession>A0A3P7RZM9</accession>
<reference evidence="2 3" key="1">
    <citation type="submission" date="2018-11" db="EMBL/GenBank/DDBJ databases">
        <authorList>
            <consortium name="Pathogen Informatics"/>
        </authorList>
    </citation>
    <scope>NUCLEOTIDE SEQUENCE [LARGE SCALE GENOMIC DNA]</scope>
</reference>
<organism evidence="2 3">
    <name type="scientific">Rodentolepis nana</name>
    <name type="common">Dwarf tapeworm</name>
    <name type="synonym">Hymenolepis nana</name>
    <dbReference type="NCBI Taxonomy" id="102285"/>
    <lineage>
        <taxon>Eukaryota</taxon>
        <taxon>Metazoa</taxon>
        <taxon>Spiralia</taxon>
        <taxon>Lophotrochozoa</taxon>
        <taxon>Platyhelminthes</taxon>
        <taxon>Cestoda</taxon>
        <taxon>Eucestoda</taxon>
        <taxon>Cyclophyllidea</taxon>
        <taxon>Hymenolepididae</taxon>
        <taxon>Rodentolepis</taxon>
    </lineage>
</organism>
<dbReference type="OrthoDB" id="1695393at2759"/>
<sequence>MCDHLFSLQYILGKRCYEQLVNSFDFLLSGGNKVTQKRSKKRRNAKPNSSGGEEEEDEKSTETEEGGVLELSEPVTIALPELKEEWPAMDELRSKHLLCIAQMLRAISPRPNSSSSIETTDNTTTHEYLEQDPISPREFCDLMKIFLEENYCAPWGLPSTSPVLSLCKELCLYAALYGKTFGAAAVQNYFAEPFHTLLMQRSTQGYFEFNLKALPSGVFAGYCYMLAATKLKSEFNKVKMLIANALFLHSRDSCSLHGVRAAIMVLCHSEDAVLIAHEVILPALRSCASCADPAVRRTASNIFYTLMAYLADAVDFDATTTAAAAAASNANVTSNDLASSTFSKLQNKHASRIPAPSELLEECWQLASQLVRDDYTSIGAMGMPDASNGASTDLLPIDEHSADWSCVAVALGPLFCLYSRMLRSSPHVTDLDLKERRNLPENGRIADQVLALIERLMVMVSGEGQTTALDSSVVQFLVQQQHWETLVIGLLQVVNRLFPTCPEDFRDGKILRWLYRLTEINNMIPDLEQRTRLGQRLISVFSNAAFRLSTEDAMMSWVLPGLDRLRLDFVEANEKNSADELEQLSNDLRLRLTNHTGSQ</sequence>
<feature type="compositionally biased region" description="Acidic residues" evidence="1">
    <location>
        <begin position="52"/>
        <end position="67"/>
    </location>
</feature>
<keyword evidence="3" id="KW-1185">Reference proteome</keyword>
<proteinExistence type="predicted"/>